<feature type="region of interest" description="Disordered" evidence="5">
    <location>
        <begin position="1"/>
        <end position="20"/>
    </location>
</feature>
<dbReference type="Gene3D" id="3.40.50.2300">
    <property type="match status" value="3"/>
</dbReference>
<dbReference type="InterPro" id="IPR000014">
    <property type="entry name" value="PAS"/>
</dbReference>
<feature type="domain" description="PAC" evidence="10">
    <location>
        <begin position="683"/>
        <end position="735"/>
    </location>
</feature>
<feature type="domain" description="PAC" evidence="10">
    <location>
        <begin position="812"/>
        <end position="872"/>
    </location>
</feature>
<evidence type="ECO:0000256" key="3">
    <source>
        <dbReference type="ARBA" id="ARBA00022553"/>
    </source>
</evidence>
<dbReference type="Pfam" id="PF08448">
    <property type="entry name" value="PAS_4"/>
    <property type="match status" value="2"/>
</dbReference>
<dbReference type="SMART" id="SM00388">
    <property type="entry name" value="HisKA"/>
    <property type="match status" value="1"/>
</dbReference>
<dbReference type="InterPro" id="IPR007487">
    <property type="entry name" value="ABC_transpt-TYRBP-like"/>
</dbReference>
<comment type="catalytic activity">
    <reaction evidence="1">
        <text>ATP + protein L-histidine = ADP + protein N-phospho-L-histidine.</text>
        <dbReference type="EC" id="2.7.13.3"/>
    </reaction>
</comment>
<dbReference type="InterPro" id="IPR036097">
    <property type="entry name" value="HisK_dim/P_sf"/>
</dbReference>
<evidence type="ECO:0000313" key="11">
    <source>
        <dbReference type="EMBL" id="WMW64118.1"/>
    </source>
</evidence>
<gene>
    <name evidence="11" type="ORF">KPS_002102</name>
</gene>
<dbReference type="InterPro" id="IPR013656">
    <property type="entry name" value="PAS_4"/>
</dbReference>
<dbReference type="SUPFAM" id="SSF55874">
    <property type="entry name" value="ATPase domain of HSP90 chaperone/DNA topoisomerase II/histidine kinase"/>
    <property type="match status" value="1"/>
</dbReference>
<reference evidence="11" key="1">
    <citation type="submission" date="2023-09" db="EMBL/GenBank/DDBJ databases">
        <authorList>
            <consortium name="CW5 consortium"/>
            <person name="Lu C.-W."/>
        </authorList>
    </citation>
    <scope>NUCLEOTIDE SEQUENCE</scope>
    <source>
        <strain evidence="11">KPS</strain>
    </source>
</reference>
<evidence type="ECO:0000259" key="8">
    <source>
        <dbReference type="PROSITE" id="PS50110"/>
    </source>
</evidence>
<keyword evidence="12" id="KW-1185">Reference proteome</keyword>
<evidence type="ECO:0000259" key="9">
    <source>
        <dbReference type="PROSITE" id="PS50112"/>
    </source>
</evidence>
<dbReference type="SMART" id="SM00448">
    <property type="entry name" value="REC"/>
    <property type="match status" value="1"/>
</dbReference>
<name>A0ABY9QX70_9BACT</name>
<evidence type="ECO:0000256" key="2">
    <source>
        <dbReference type="ARBA" id="ARBA00012438"/>
    </source>
</evidence>
<dbReference type="SUPFAM" id="SSF47384">
    <property type="entry name" value="Homodimeric domain of signal transducing histidine kinase"/>
    <property type="match status" value="1"/>
</dbReference>
<dbReference type="Gene3D" id="1.10.287.130">
    <property type="match status" value="1"/>
</dbReference>
<dbReference type="Pfam" id="PF13188">
    <property type="entry name" value="PAS_8"/>
    <property type="match status" value="1"/>
</dbReference>
<feature type="domain" description="PAS" evidence="9">
    <location>
        <begin position="599"/>
        <end position="642"/>
    </location>
</feature>
<feature type="transmembrane region" description="Helical" evidence="6">
    <location>
        <begin position="438"/>
        <end position="461"/>
    </location>
</feature>
<feature type="domain" description="PAS" evidence="9">
    <location>
        <begin position="473"/>
        <end position="542"/>
    </location>
</feature>
<evidence type="ECO:0000256" key="6">
    <source>
        <dbReference type="SAM" id="Phobius"/>
    </source>
</evidence>
<feature type="domain" description="PAC" evidence="10">
    <location>
        <begin position="546"/>
        <end position="598"/>
    </location>
</feature>
<organism evidence="11 12">
    <name type="scientific">Nitratidesulfovibrio liaohensis</name>
    <dbReference type="NCBI Taxonomy" id="2604158"/>
    <lineage>
        <taxon>Bacteria</taxon>
        <taxon>Pseudomonadati</taxon>
        <taxon>Thermodesulfobacteriota</taxon>
        <taxon>Desulfovibrionia</taxon>
        <taxon>Desulfovibrionales</taxon>
        <taxon>Desulfovibrionaceae</taxon>
        <taxon>Nitratidesulfovibrio</taxon>
    </lineage>
</organism>
<dbReference type="InterPro" id="IPR000700">
    <property type="entry name" value="PAS-assoc_C"/>
</dbReference>
<keyword evidence="6" id="KW-0812">Transmembrane</keyword>
<dbReference type="InterPro" id="IPR036890">
    <property type="entry name" value="HATPase_C_sf"/>
</dbReference>
<dbReference type="EC" id="2.7.13.3" evidence="2"/>
<dbReference type="Pfam" id="PF02518">
    <property type="entry name" value="HATPase_c"/>
    <property type="match status" value="1"/>
</dbReference>
<evidence type="ECO:0000259" key="7">
    <source>
        <dbReference type="PROSITE" id="PS50109"/>
    </source>
</evidence>
<feature type="modified residue" description="4-aspartylphosphate" evidence="4">
    <location>
        <position position="1178"/>
    </location>
</feature>
<dbReference type="InterPro" id="IPR001789">
    <property type="entry name" value="Sig_transdc_resp-reg_receiver"/>
</dbReference>
<dbReference type="PROSITE" id="PS50112">
    <property type="entry name" value="PAS"/>
    <property type="match status" value="2"/>
</dbReference>
<keyword evidence="3 4" id="KW-0597">Phosphoprotein</keyword>
<dbReference type="EMBL" id="CP133659">
    <property type="protein sequence ID" value="WMW64118.1"/>
    <property type="molecule type" value="Genomic_DNA"/>
</dbReference>
<protein>
    <recommendedName>
        <fullName evidence="2">histidine kinase</fullName>
        <ecNumber evidence="2">2.7.13.3</ecNumber>
    </recommendedName>
</protein>
<dbReference type="Pfam" id="PF00072">
    <property type="entry name" value="Response_reg"/>
    <property type="match status" value="1"/>
</dbReference>
<dbReference type="Pfam" id="PF00512">
    <property type="entry name" value="HisKA"/>
    <property type="match status" value="1"/>
</dbReference>
<dbReference type="PANTHER" id="PTHR43065:SF42">
    <property type="entry name" value="TWO-COMPONENT SENSOR PPRA"/>
    <property type="match status" value="1"/>
</dbReference>
<dbReference type="SUPFAM" id="SSF55785">
    <property type="entry name" value="PYP-like sensor domain (PAS domain)"/>
    <property type="match status" value="3"/>
</dbReference>
<evidence type="ECO:0000256" key="4">
    <source>
        <dbReference type="PROSITE-ProRule" id="PRU00169"/>
    </source>
</evidence>
<dbReference type="CDD" id="cd00130">
    <property type="entry name" value="PAS"/>
    <property type="match status" value="2"/>
</dbReference>
<keyword evidence="6" id="KW-1133">Transmembrane helix</keyword>
<dbReference type="CDD" id="cd00156">
    <property type="entry name" value="REC"/>
    <property type="match status" value="1"/>
</dbReference>
<dbReference type="CDD" id="cd00082">
    <property type="entry name" value="HisKA"/>
    <property type="match status" value="1"/>
</dbReference>
<dbReference type="Pfam" id="PF04392">
    <property type="entry name" value="ABC_sub_bind"/>
    <property type="match status" value="1"/>
</dbReference>
<evidence type="ECO:0000259" key="10">
    <source>
        <dbReference type="PROSITE" id="PS50113"/>
    </source>
</evidence>
<dbReference type="PRINTS" id="PR00344">
    <property type="entry name" value="BCTRLSENSOR"/>
</dbReference>
<dbReference type="PROSITE" id="PS50110">
    <property type="entry name" value="RESPONSE_REGULATORY"/>
    <property type="match status" value="1"/>
</dbReference>
<accession>A0ABY9QX70</accession>
<dbReference type="SMART" id="SM00387">
    <property type="entry name" value="HATPase_c"/>
    <property type="match status" value="1"/>
</dbReference>
<dbReference type="RefSeq" id="WP_309540228.1">
    <property type="nucleotide sequence ID" value="NZ_CP133659.1"/>
</dbReference>
<dbReference type="PROSITE" id="PS50109">
    <property type="entry name" value="HIS_KIN"/>
    <property type="match status" value="1"/>
</dbReference>
<dbReference type="Proteomes" id="UP001180616">
    <property type="component" value="Chromosome"/>
</dbReference>
<proteinExistence type="predicted"/>
<dbReference type="PANTHER" id="PTHR43065">
    <property type="entry name" value="SENSOR HISTIDINE KINASE"/>
    <property type="match status" value="1"/>
</dbReference>
<dbReference type="InterPro" id="IPR035965">
    <property type="entry name" value="PAS-like_dom_sf"/>
</dbReference>
<dbReference type="InterPro" id="IPR011006">
    <property type="entry name" value="CheY-like_superfamily"/>
</dbReference>
<dbReference type="Gene3D" id="3.30.565.10">
    <property type="entry name" value="Histidine kinase-like ATPase, C-terminal domain"/>
    <property type="match status" value="1"/>
</dbReference>
<evidence type="ECO:0000256" key="1">
    <source>
        <dbReference type="ARBA" id="ARBA00000085"/>
    </source>
</evidence>
<dbReference type="InterPro" id="IPR004358">
    <property type="entry name" value="Sig_transdc_His_kin-like_C"/>
</dbReference>
<dbReference type="SMART" id="SM00091">
    <property type="entry name" value="PAS"/>
    <property type="match status" value="3"/>
</dbReference>
<sequence>MHTSPFSPVRPPRRSVPALRHRHTACRTPLRRPACVLTALTLLLCLSLCLPLDLSPGLASSPTTVPMPGALLPTGPAPARAAPAQALSSSPPSQAAQPSQSPDTVTSATGAAGSLGAQEGARKNVLYLNSYHNGYAWSDHIQEGIRQTLAESPYSIVFQVEYMDSKKFHYQDTVSTLYALYRDKFRNKKFDIIIASDNVAVDFLLQFGEELFPGVPIVFCGLNDVQPETLRATGREITGVLENYDVAYNIELALRLNPQLRRMVIIGDDSVTGAAIRNQVLAQLGPFKDRLVVEEWSEYSLDQMLDWVRDQTPDTFFYFVPIYRDIDGQFYSAEELLEKVHAASRAPLYSNWAFLLGHGIVGGKLISGVRHGEMAARMAMQVLSGIRASSIPIVEQADQAFMFDNNELQRLFISPSQLPPDSIIINEPSRFYELNKQVFWTIIVSMVILSVTLVLLVMNILEKRRVEGKIKDQLSFLRSLMDTIPIPIYSKDADGRVRECNVAFERFFGVDREALLGRYEWQAGPEGVAMLRDASDTSLMHEPGVASYETTLPGPEGSPHSIIMHKATYRNSKGAVAGLVGVVFDYTDRKKAEDRLRAAEEKYRSLFESSPLGIFRVTPDGDYLDANPAMARMSGYASPALLLASGAGTFARLHGAPDMADMADMADMPGAGSGAGAGQDMVISFDSSVDRPGGDTVTMHLTMRPQRDEAGKVRHIEGYAEDITQRKAAERALSASQRMLQLVLDNIPQFVYWKDRDLKYMGANKSFLGFVGLDSADALLGRTDEEVLPSTEDAARVHDDDEAVVRSGQPRYQTKITITSPGGEAVWLETNRVPLLSDRGGQAEGDGGDVVGLLTTAEDVTQRIRLERQLLQSQKMEAIGTLAGGISHDFNNILTSIINSIELAISDIAADSLTCNDLMRALKAAQRGSRLVKQILTFSRPSVEGFVTADINEVLNEALVLIKASLPRNIEIRKAIPPRPSITRADPTQIHQVLMNLCTNSFQALRDTGGVLEVNLEQEMLSEERALVLGMEPGCALRLTVADDGPGIAPEIVDKIFDPFFTTKGKTEGTGLGLAVVHGIIKGHRGAVRVASVPWRRTEFEIYLPMHAQDACLIDPALLAPETGSERILFVEDDDDQLHTIPRVLESLGYTVRAFKNPLLALAAVREHPASFDLVITDFDMPEANGLELARKMGDIAPNMPIILVSGREVAAEGAAVAGNIKAMVHKPYNRNILADAIRRVFARLGS</sequence>
<feature type="domain" description="Response regulatory" evidence="8">
    <location>
        <begin position="1127"/>
        <end position="1242"/>
    </location>
</feature>
<dbReference type="PROSITE" id="PS50113">
    <property type="entry name" value="PAC"/>
    <property type="match status" value="3"/>
</dbReference>
<feature type="region of interest" description="Disordered" evidence="5">
    <location>
        <begin position="69"/>
        <end position="111"/>
    </location>
</feature>
<dbReference type="NCBIfam" id="TIGR00229">
    <property type="entry name" value="sensory_box"/>
    <property type="match status" value="3"/>
</dbReference>
<dbReference type="Gene3D" id="3.30.450.20">
    <property type="entry name" value="PAS domain"/>
    <property type="match status" value="3"/>
</dbReference>
<evidence type="ECO:0000313" key="12">
    <source>
        <dbReference type="Proteomes" id="UP001180616"/>
    </source>
</evidence>
<dbReference type="InterPro" id="IPR003661">
    <property type="entry name" value="HisK_dim/P_dom"/>
</dbReference>
<keyword evidence="6" id="KW-0472">Membrane</keyword>
<feature type="domain" description="Histidine kinase" evidence="7">
    <location>
        <begin position="885"/>
        <end position="1108"/>
    </location>
</feature>
<evidence type="ECO:0000256" key="5">
    <source>
        <dbReference type="SAM" id="MobiDB-lite"/>
    </source>
</evidence>
<dbReference type="InterPro" id="IPR003594">
    <property type="entry name" value="HATPase_dom"/>
</dbReference>
<dbReference type="InterPro" id="IPR005467">
    <property type="entry name" value="His_kinase_dom"/>
</dbReference>
<dbReference type="SUPFAM" id="SSF52172">
    <property type="entry name" value="CheY-like"/>
    <property type="match status" value="1"/>
</dbReference>